<feature type="compositionally biased region" description="Polar residues" evidence="7">
    <location>
        <begin position="603"/>
        <end position="625"/>
    </location>
</feature>
<dbReference type="PANTHER" id="PTHR43399:SF4">
    <property type="entry name" value="CELL WALL-ASSOCIATED PROTEASE"/>
    <property type="match status" value="1"/>
</dbReference>
<evidence type="ECO:0000256" key="5">
    <source>
        <dbReference type="PROSITE-ProRule" id="PRU00023"/>
    </source>
</evidence>
<dbReference type="CDD" id="cd07491">
    <property type="entry name" value="Peptidases_S8_7"/>
    <property type="match status" value="1"/>
</dbReference>
<dbReference type="SUPFAM" id="SSF48403">
    <property type="entry name" value="Ankyrin repeat"/>
    <property type="match status" value="1"/>
</dbReference>
<dbReference type="InterPro" id="IPR051048">
    <property type="entry name" value="Peptidase_S8/S53_subtilisin"/>
</dbReference>
<feature type="repeat" description="ANK" evidence="5">
    <location>
        <begin position="205"/>
        <end position="234"/>
    </location>
</feature>
<dbReference type="Proteomes" id="UP000515153">
    <property type="component" value="Chromosome V"/>
</dbReference>
<dbReference type="Gene3D" id="1.25.40.20">
    <property type="entry name" value="Ankyrin repeat-containing domain"/>
    <property type="match status" value="1"/>
</dbReference>
<dbReference type="PROSITE" id="PS50297">
    <property type="entry name" value="ANK_REP_REGION"/>
    <property type="match status" value="1"/>
</dbReference>
<dbReference type="KEGG" id="pgri:PgNI_11877"/>
<dbReference type="InterPro" id="IPR036770">
    <property type="entry name" value="Ankyrin_rpt-contain_sf"/>
</dbReference>
<feature type="active site" description="Charge relay system" evidence="6">
    <location>
        <position position="746"/>
    </location>
</feature>
<dbReference type="PROSITE" id="PS00136">
    <property type="entry name" value="SUBTILASE_ASP"/>
    <property type="match status" value="1"/>
</dbReference>
<evidence type="ECO:0000313" key="9">
    <source>
        <dbReference type="Proteomes" id="UP000515153"/>
    </source>
</evidence>
<evidence type="ECO:0000256" key="1">
    <source>
        <dbReference type="ARBA" id="ARBA00011073"/>
    </source>
</evidence>
<keyword evidence="5" id="KW-0040">ANK repeat</keyword>
<dbReference type="SMART" id="SM00248">
    <property type="entry name" value="ANK"/>
    <property type="match status" value="2"/>
</dbReference>
<dbReference type="PROSITE" id="PS51892">
    <property type="entry name" value="SUBTILASE"/>
    <property type="match status" value="1"/>
</dbReference>
<evidence type="ECO:0000313" key="10">
    <source>
        <dbReference type="RefSeq" id="XP_030976527.1"/>
    </source>
</evidence>
<dbReference type="Pfam" id="PF12796">
    <property type="entry name" value="Ank_2"/>
    <property type="match status" value="1"/>
</dbReference>
<dbReference type="Gene3D" id="3.40.50.200">
    <property type="entry name" value="Peptidase S8/S53 domain"/>
    <property type="match status" value="1"/>
</dbReference>
<protein>
    <recommendedName>
        <fullName evidence="8">Peptidase S8/S53 domain-containing protein</fullName>
    </recommendedName>
</protein>
<dbReference type="InterPro" id="IPR015500">
    <property type="entry name" value="Peptidase_S8_subtilisin-rel"/>
</dbReference>
<dbReference type="InterPro" id="IPR002110">
    <property type="entry name" value="Ankyrin_rpt"/>
</dbReference>
<dbReference type="InterPro" id="IPR023827">
    <property type="entry name" value="Peptidase_S8_Asp-AS"/>
</dbReference>
<evidence type="ECO:0000256" key="4">
    <source>
        <dbReference type="ARBA" id="ARBA00022825"/>
    </source>
</evidence>
<gene>
    <name evidence="10" type="ORF">PgNI_11877</name>
</gene>
<dbReference type="InterPro" id="IPR000209">
    <property type="entry name" value="Peptidase_S8/S53_dom"/>
</dbReference>
<evidence type="ECO:0000256" key="3">
    <source>
        <dbReference type="ARBA" id="ARBA00022801"/>
    </source>
</evidence>
<dbReference type="PANTHER" id="PTHR43399">
    <property type="entry name" value="SUBTILISIN-RELATED"/>
    <property type="match status" value="1"/>
</dbReference>
<keyword evidence="3 6" id="KW-0378">Hydrolase</keyword>
<dbReference type="RefSeq" id="XP_030976527.1">
    <property type="nucleotide sequence ID" value="XM_031131836.1"/>
</dbReference>
<dbReference type="GeneID" id="41966741"/>
<feature type="region of interest" description="Disordered" evidence="7">
    <location>
        <begin position="256"/>
        <end position="341"/>
    </location>
</feature>
<keyword evidence="2 6" id="KW-0645">Protease</keyword>
<dbReference type="PRINTS" id="PR00723">
    <property type="entry name" value="SUBTILISIN"/>
</dbReference>
<feature type="active site" description="Charge relay system" evidence="6">
    <location>
        <position position="913"/>
    </location>
</feature>
<evidence type="ECO:0000259" key="8">
    <source>
        <dbReference type="Pfam" id="PF00082"/>
    </source>
</evidence>
<dbReference type="SUPFAM" id="SSF52743">
    <property type="entry name" value="Subtilisin-like"/>
    <property type="match status" value="1"/>
</dbReference>
<dbReference type="AlphaFoldDB" id="A0A6P8ANP7"/>
<accession>A0A6P8ANP7</accession>
<organism evidence="9 10">
    <name type="scientific">Pyricularia grisea</name>
    <name type="common">Crabgrass-specific blast fungus</name>
    <name type="synonym">Magnaporthe grisea</name>
    <dbReference type="NCBI Taxonomy" id="148305"/>
    <lineage>
        <taxon>Eukaryota</taxon>
        <taxon>Fungi</taxon>
        <taxon>Dikarya</taxon>
        <taxon>Ascomycota</taxon>
        <taxon>Pezizomycotina</taxon>
        <taxon>Sordariomycetes</taxon>
        <taxon>Sordariomycetidae</taxon>
        <taxon>Magnaporthales</taxon>
        <taxon>Pyriculariaceae</taxon>
        <taxon>Pyricularia</taxon>
    </lineage>
</organism>
<proteinExistence type="inferred from homology"/>
<name>A0A6P8ANP7_PYRGI</name>
<feature type="active site" description="Charge relay system" evidence="6">
    <location>
        <position position="705"/>
    </location>
</feature>
<comment type="similarity">
    <text evidence="1 6">Belongs to the peptidase S8 family.</text>
</comment>
<keyword evidence="4 6" id="KW-0720">Serine protease</keyword>
<keyword evidence="9" id="KW-1185">Reference proteome</keyword>
<evidence type="ECO:0000256" key="7">
    <source>
        <dbReference type="SAM" id="MobiDB-lite"/>
    </source>
</evidence>
<feature type="compositionally biased region" description="Basic residues" evidence="7">
    <location>
        <begin position="627"/>
        <end position="637"/>
    </location>
</feature>
<feature type="region of interest" description="Disordered" evidence="7">
    <location>
        <begin position="603"/>
        <end position="664"/>
    </location>
</feature>
<sequence>MTVRDYQSEDEGDFVADELLGDGAETPELDDRVRAMFIQHLEDASRLDKSKDKDETTEDRDSKRKRFVKDFSHLWHSRMRPGGGNFLHFLASQEYSTKLRLEWLMALAINRLPHLMGVLDDRKLSPLSLAISVGNIKFSWAVCVRMNNAKKEMIGEALKSECEERDIDTGVTCLHRAISSGLMPRLIQELIKFVPESMFSAVDSRGRTPLHLAVEYSKGSPDQVTIVQLLLARGPAALRFRTARTLGMCSAYQYHERTRREHRASVDNEQMKPPPRPHRTGQLPDAPRREEKLESDAKKVDKPKQGKLVKEGKPEVPPWPQSWQRKDSISGAVTPTGRRKPLDTSILTSGLESFAQGTSPTVSRQGWGLHDHEEREAALQSSSDSIRSLLKLEYLRKMSPHEAFDYIHVHDQKDKELWYDFGPRPEAKISEKDFRKQFLHLDFDSVLQYVAFPRIELQKHGDAADNETDELHSGRLDMIFLFNWLREKGVKRIVRVEVDDMEMPCHSDEAIEEALAGFDVEVLDWKREDLDVTTLHHIGDKLREVHLYWGGRNAVLRSWSEKGEGLCKLPELEKITVKHVRGLECESRTKTNLESFQARLNESWGTDGTEHGQSTATGTNSNTQGKAKPRQKPKVHLPKSSQIRTQHPDHLGHTPNTSQPQERRVDPHKWMLCMEEFASSFRQIRELRKKHSDPFLRPVTIALIDDGVNITHEELCGRNFPGKSFDHYKEDGWWRVSPYWNSATGHGTLMARLIQRICPSATIHVIKLKTVRTANSDKIQIDSQSAVQAIRHATEIGAQVICMSWTTKPPEDPMEKAAFDDAIRFAHSKDVLMFCAASDQGSFPEFTYPHASNPNYTFRIGAARATGKTADFVGGGQDLSFVFPGHDVVMKPLYSDIGTDGGFDAFASHTGSSVATALAAGLAALVYECVRLAVIYAIETKQTIAAVRRDDLSMIRSKQRMEESLQSIGFNLQTGNKYLLVWNRFEKPARQLRDSDGASERQMEIVANLARSFLTGIQDS</sequence>
<reference evidence="10" key="2">
    <citation type="submission" date="2019-10" db="EMBL/GenBank/DDBJ databases">
        <authorList>
            <consortium name="NCBI Genome Project"/>
        </authorList>
    </citation>
    <scope>NUCLEOTIDE SEQUENCE</scope>
    <source>
        <strain evidence="10">NI907</strain>
    </source>
</reference>
<reference evidence="10" key="3">
    <citation type="submission" date="2025-08" db="UniProtKB">
        <authorList>
            <consortium name="RefSeq"/>
        </authorList>
    </citation>
    <scope>IDENTIFICATION</scope>
    <source>
        <strain evidence="10">NI907</strain>
    </source>
</reference>
<feature type="compositionally biased region" description="Basic and acidic residues" evidence="7">
    <location>
        <begin position="256"/>
        <end position="270"/>
    </location>
</feature>
<feature type="compositionally biased region" description="Basic and acidic residues" evidence="7">
    <location>
        <begin position="286"/>
        <end position="314"/>
    </location>
</feature>
<dbReference type="GO" id="GO:0006508">
    <property type="term" value="P:proteolysis"/>
    <property type="evidence" value="ECO:0007669"/>
    <property type="project" value="UniProtKB-KW"/>
</dbReference>
<dbReference type="PROSITE" id="PS50088">
    <property type="entry name" value="ANK_REPEAT"/>
    <property type="match status" value="1"/>
</dbReference>
<reference evidence="9 10" key="1">
    <citation type="journal article" date="2019" name="Mol. Biol. Evol.">
        <title>Blast fungal genomes show frequent chromosomal changes, gene gains and losses, and effector gene turnover.</title>
        <authorList>
            <person name="Gomez Luciano L.B."/>
            <person name="Jason Tsai I."/>
            <person name="Chuma I."/>
            <person name="Tosa Y."/>
            <person name="Chen Y.H."/>
            <person name="Li J.Y."/>
            <person name="Li M.Y."/>
            <person name="Jade Lu M.Y."/>
            <person name="Nakayashiki H."/>
            <person name="Li W.H."/>
        </authorList>
    </citation>
    <scope>NUCLEOTIDE SEQUENCE [LARGE SCALE GENOMIC DNA]</scope>
    <source>
        <strain evidence="9 10">NI907</strain>
    </source>
</reference>
<evidence type="ECO:0000256" key="2">
    <source>
        <dbReference type="ARBA" id="ARBA00022670"/>
    </source>
</evidence>
<dbReference type="InterPro" id="IPR036852">
    <property type="entry name" value="Peptidase_S8/S53_dom_sf"/>
</dbReference>
<dbReference type="GO" id="GO:0004252">
    <property type="term" value="F:serine-type endopeptidase activity"/>
    <property type="evidence" value="ECO:0007669"/>
    <property type="project" value="UniProtKB-UniRule"/>
</dbReference>
<feature type="domain" description="Peptidase S8/S53" evidence="8">
    <location>
        <begin position="699"/>
        <end position="928"/>
    </location>
</feature>
<dbReference type="Pfam" id="PF00082">
    <property type="entry name" value="Peptidase_S8"/>
    <property type="match status" value="1"/>
</dbReference>
<evidence type="ECO:0000256" key="6">
    <source>
        <dbReference type="PROSITE-ProRule" id="PRU01240"/>
    </source>
</evidence>